<name>A0ABT5TVV9_9MICO</name>
<dbReference type="Proteomes" id="UP001165561">
    <property type="component" value="Unassembled WGS sequence"/>
</dbReference>
<gene>
    <name evidence="2" type="ORF">PU560_02845</name>
</gene>
<dbReference type="EMBL" id="JARACI010000470">
    <property type="protein sequence ID" value="MDD9205404.1"/>
    <property type="molecule type" value="Genomic_DNA"/>
</dbReference>
<protein>
    <recommendedName>
        <fullName evidence="4">AMP-binding enzyme C-terminal domain-containing protein</fullName>
    </recommendedName>
</protein>
<dbReference type="InterPro" id="IPR045851">
    <property type="entry name" value="AMP-bd_C_sf"/>
</dbReference>
<sequence>REGDPAGLAEHVAGRLAAARGPSIWAFVDALPTTPNGKRDREAARRLAEQSRGAVNREEIRA</sequence>
<keyword evidence="3" id="KW-1185">Reference proteome</keyword>
<dbReference type="Gene3D" id="3.30.300.30">
    <property type="match status" value="1"/>
</dbReference>
<dbReference type="SUPFAM" id="SSF56801">
    <property type="entry name" value="Acetyl-CoA synthetase-like"/>
    <property type="match status" value="1"/>
</dbReference>
<comment type="caution">
    <text evidence="2">The sequence shown here is derived from an EMBL/GenBank/DDBJ whole genome shotgun (WGS) entry which is preliminary data.</text>
</comment>
<accession>A0ABT5TVV9</accession>
<evidence type="ECO:0000256" key="1">
    <source>
        <dbReference type="SAM" id="MobiDB-lite"/>
    </source>
</evidence>
<organism evidence="2 3">
    <name type="scientific">Georgenia halotolerans</name>
    <dbReference type="NCBI Taxonomy" id="3028317"/>
    <lineage>
        <taxon>Bacteria</taxon>
        <taxon>Bacillati</taxon>
        <taxon>Actinomycetota</taxon>
        <taxon>Actinomycetes</taxon>
        <taxon>Micrococcales</taxon>
        <taxon>Bogoriellaceae</taxon>
        <taxon>Georgenia</taxon>
    </lineage>
</organism>
<evidence type="ECO:0008006" key="4">
    <source>
        <dbReference type="Google" id="ProtNLM"/>
    </source>
</evidence>
<feature type="region of interest" description="Disordered" evidence="1">
    <location>
        <begin position="34"/>
        <end position="62"/>
    </location>
</feature>
<evidence type="ECO:0000313" key="2">
    <source>
        <dbReference type="EMBL" id="MDD9205404.1"/>
    </source>
</evidence>
<evidence type="ECO:0000313" key="3">
    <source>
        <dbReference type="Proteomes" id="UP001165561"/>
    </source>
</evidence>
<feature type="non-terminal residue" evidence="2">
    <location>
        <position position="1"/>
    </location>
</feature>
<reference evidence="2" key="1">
    <citation type="submission" date="2023-02" db="EMBL/GenBank/DDBJ databases">
        <title>Georgenia sp.10Sc9-8, isolated from a soil sample collected from the Taklamakan desert.</title>
        <authorList>
            <person name="Liu S."/>
        </authorList>
    </citation>
    <scope>NUCLEOTIDE SEQUENCE</scope>
    <source>
        <strain evidence="2">10Sc9-8</strain>
    </source>
</reference>
<feature type="compositionally biased region" description="Basic and acidic residues" evidence="1">
    <location>
        <begin position="37"/>
        <end position="62"/>
    </location>
</feature>
<proteinExistence type="predicted"/>